<dbReference type="HOGENOM" id="CLU_044725_0_0_1"/>
<gene>
    <name evidence="4" type="ORF">HCEG_00622</name>
</gene>
<evidence type="ECO:0000256" key="2">
    <source>
        <dbReference type="SAM" id="Phobius"/>
    </source>
</evidence>
<evidence type="ECO:0000256" key="1">
    <source>
        <dbReference type="SAM" id="MobiDB-lite"/>
    </source>
</evidence>
<reference evidence="5" key="1">
    <citation type="submission" date="2008-07" db="EMBL/GenBank/DDBJ databases">
        <title>Annotation of Ajellomyces capsulatus strain H88.</title>
        <authorList>
            <person name="Champion M."/>
            <person name="Cuomo C."/>
            <person name="Ma L.-J."/>
            <person name="Henn M.R."/>
            <person name="Sil A."/>
            <person name="Goldman B."/>
            <person name="Young S.K."/>
            <person name="Kodira C.D."/>
            <person name="Zeng Q."/>
            <person name="Koehrsen M."/>
            <person name="Alvarado L."/>
            <person name="Berlin A."/>
            <person name="Borenstein D."/>
            <person name="Chen Z."/>
            <person name="Engels R."/>
            <person name="Freedman E."/>
            <person name="Gellesch M."/>
            <person name="Goldberg J."/>
            <person name="Griggs A."/>
            <person name="Gujja S."/>
            <person name="Heiman D."/>
            <person name="Hepburn T."/>
            <person name="Howarth C."/>
            <person name="Jen D."/>
            <person name="Larson L."/>
            <person name="Lewis B."/>
            <person name="Mehta T."/>
            <person name="Park D."/>
            <person name="Pearson M."/>
            <person name="Roberts A."/>
            <person name="Saif S."/>
            <person name="Shea T."/>
            <person name="Shenoy N."/>
            <person name="Sisk P."/>
            <person name="Stolte C."/>
            <person name="Sykes S."/>
            <person name="Walk T."/>
            <person name="White J."/>
            <person name="Yandava C."/>
            <person name="Klein B."/>
            <person name="McEwen J.G."/>
            <person name="Puccia R."/>
            <person name="Goldman G.H."/>
            <person name="Felipe M.S."/>
            <person name="Nino-Vega G."/>
            <person name="San-Blas G."/>
            <person name="Taylor J."/>
            <person name="Mendoza L."/>
            <person name="Galagan J."/>
            <person name="Nusbaum C."/>
            <person name="Birren B."/>
        </authorList>
    </citation>
    <scope>NUCLEOTIDE SEQUENCE [LARGE SCALE GENOMIC DNA]</scope>
    <source>
        <strain evidence="5">H88</strain>
    </source>
</reference>
<dbReference type="AlphaFoldDB" id="F0U559"/>
<dbReference type="PANTHER" id="PTHR39599">
    <property type="entry name" value="GPI-ANCHORED PROTEIN (EUROFUNG)-RELATED-RELATED"/>
    <property type="match status" value="1"/>
</dbReference>
<feature type="transmembrane region" description="Helical" evidence="2">
    <location>
        <begin position="485"/>
        <end position="508"/>
    </location>
</feature>
<keyword evidence="3" id="KW-0732">Signal</keyword>
<dbReference type="Proteomes" id="UP000008142">
    <property type="component" value="Unassembled WGS sequence"/>
</dbReference>
<dbReference type="EMBL" id="DS990636">
    <property type="protein sequence ID" value="EGC41260.1"/>
    <property type="molecule type" value="Genomic_DNA"/>
</dbReference>
<dbReference type="STRING" id="544711.F0U559"/>
<dbReference type="PANTHER" id="PTHR39599:SF2">
    <property type="entry name" value="ANCHORED PROTEIN, PUTATIVE (AFU_ORTHOLOGUE AFUA_1G09650)-RELATED"/>
    <property type="match status" value="1"/>
</dbReference>
<dbReference type="OMA" id="PFPLHGN"/>
<evidence type="ECO:0000313" key="5">
    <source>
        <dbReference type="Proteomes" id="UP000008142"/>
    </source>
</evidence>
<evidence type="ECO:0000313" key="4">
    <source>
        <dbReference type="EMBL" id="EGC41260.1"/>
    </source>
</evidence>
<keyword evidence="2" id="KW-0812">Transmembrane</keyword>
<keyword evidence="2" id="KW-1133">Transmembrane helix</keyword>
<keyword evidence="2" id="KW-0472">Membrane</keyword>
<protein>
    <submittedName>
        <fullName evidence="4">GPI anchored protein</fullName>
    </submittedName>
</protein>
<feature type="region of interest" description="Disordered" evidence="1">
    <location>
        <begin position="333"/>
        <end position="353"/>
    </location>
</feature>
<accession>F0U559</accession>
<feature type="signal peptide" evidence="3">
    <location>
        <begin position="1"/>
        <end position="32"/>
    </location>
</feature>
<dbReference type="VEuPathDB" id="FungiDB:I7I53_07927"/>
<sequence length="511" mass="53556">MRLFPAPCPSYHFFTLLLSPALQLLLTPPTNAATDIAKNSSISDVDIARESLVQRDVEIQRQLVGQSPVGVRRMTDDEGEKFWLDYWYFDANIGGSGDVKNGGRKQQQSTRVGLRDEGTDIRGLIDGGWGDAPKSYHNKVKKTLGNAGMNSSTAASLYPPFPLHGNITDDDGADKGREAGNEGRGMSLLLLSRSLSQRTARDRGDMFGKRSFKCPFDTEPCTSIDRPNSCCGKGSKCIFVKDTGLGDVGCCGAGESCSDNLIKCASGYTPCPDNPGGGCCIPGYSCVDQGCMAFPLPFSFQHPLPSLFIDSLEADRGDIGIYVSTTIVTATPAPPPPSTFTEPINPPVRPTSNAKTTITTFQSTRPTITGCPTGFYACSAVYHGGCCRTGRDCNPTSCPPISSTTIVDDNGATIVIGIDPTVSLSSPGGEGRRCAAGWTGCAASAGGGCCPDGFACAEISCTLSAGGRGTAVVGKMAPVNGAGKAVVVVGGWVNLTVVMMVMAMMLWFMSG</sequence>
<dbReference type="OrthoDB" id="2426396at2759"/>
<name>F0U559_AJEC8</name>
<feature type="compositionally biased region" description="Pro residues" evidence="1">
    <location>
        <begin position="333"/>
        <end position="349"/>
    </location>
</feature>
<organism evidence="5">
    <name type="scientific">Ajellomyces capsulatus (strain H88)</name>
    <name type="common">Darling's disease fungus</name>
    <name type="synonym">Histoplasma capsulatum</name>
    <dbReference type="NCBI Taxonomy" id="544711"/>
    <lineage>
        <taxon>Eukaryota</taxon>
        <taxon>Fungi</taxon>
        <taxon>Dikarya</taxon>
        <taxon>Ascomycota</taxon>
        <taxon>Pezizomycotina</taxon>
        <taxon>Eurotiomycetes</taxon>
        <taxon>Eurotiomycetidae</taxon>
        <taxon>Onygenales</taxon>
        <taxon>Ajellomycetaceae</taxon>
        <taxon>Histoplasma</taxon>
    </lineage>
</organism>
<evidence type="ECO:0000256" key="3">
    <source>
        <dbReference type="SAM" id="SignalP"/>
    </source>
</evidence>
<feature type="chain" id="PRO_5003258023" evidence="3">
    <location>
        <begin position="33"/>
        <end position="511"/>
    </location>
</feature>
<proteinExistence type="predicted"/>